<dbReference type="Proteomes" id="UP000033865">
    <property type="component" value="Unassembled WGS sequence"/>
</dbReference>
<sequence length="576" mass="65689">MSKTPNYDAKVKIILDQLGPGERTCTVLGTKWMMDEAEIEMYRKYNVPPSKYAPLTRMKLLNSHIVIFDLWYNRHVETGKPMASIIHPATGYRVLPDGDWFNRDFSLLGRAVDVSKSFLDQFSELSYSVPRSANFNYVKPENSLAFISRGDVNSYFVLACQSKNTVYSMNATDVEDSAEIELSYHVVRSYNVLHSQNISDSLFIRECLNCYGSAFLFDCRDCEYCFGATNQRHKKYLWFNEQLGEAEWKKRRSTVDLSSYELRREYEARFADLVAKAVWPEDWNVRCEDVSGDYLYGCTRVFNSFYACEGSRDLDWVNLAYGQASNDCALCAAVVAGSDCYYGVGNAECSKNRFSLSILTRCLECEFCTCCMDCEFCFGCVGLRRKKYCILNKQYSEAAYWEKVDAIKCAMLDRGEYGDFPSAGFSTQQWAGCGAVHIYDATKEELLKLGVKDIAPGDDGAEGEPIDPSKLHVSSEIPDRISDDMAGTMYVDDLSRRRFSYLKPELEIYRRLGIAAPRSHPTRRMLDLYGELNMAVEEDVTCAKCSKAILVAKNKKFPVRTVYCKECYLAFLERQS</sequence>
<reference evidence="1 2" key="1">
    <citation type="journal article" date="2015" name="Nature">
        <title>rRNA introns, odd ribosomes, and small enigmatic genomes across a large radiation of phyla.</title>
        <authorList>
            <person name="Brown C.T."/>
            <person name="Hug L.A."/>
            <person name="Thomas B.C."/>
            <person name="Sharon I."/>
            <person name="Castelle C.J."/>
            <person name="Singh A."/>
            <person name="Wilkins M.J."/>
            <person name="Williams K.H."/>
            <person name="Banfield J.F."/>
        </authorList>
    </citation>
    <scope>NUCLEOTIDE SEQUENCE [LARGE SCALE GENOMIC DNA]</scope>
</reference>
<name>A0A0G1XVU5_9BACT</name>
<dbReference type="EMBL" id="LCRN01000041">
    <property type="protein sequence ID" value="KKW35323.1"/>
    <property type="molecule type" value="Genomic_DNA"/>
</dbReference>
<organism evidence="1 2">
    <name type="scientific">Candidatus Uhrbacteria bacterium GW2011_GWC2_53_7</name>
    <dbReference type="NCBI Taxonomy" id="1618986"/>
    <lineage>
        <taxon>Bacteria</taxon>
        <taxon>Candidatus Uhriibacteriota</taxon>
    </lineage>
</organism>
<dbReference type="AlphaFoldDB" id="A0A0G1XVU5"/>
<protein>
    <recommendedName>
        <fullName evidence="3">Caib/baif family protein</fullName>
    </recommendedName>
</protein>
<accession>A0A0G1XVU5</accession>
<gene>
    <name evidence="1" type="ORF">UY82_C0041G0003</name>
</gene>
<evidence type="ECO:0000313" key="1">
    <source>
        <dbReference type="EMBL" id="KKW35323.1"/>
    </source>
</evidence>
<evidence type="ECO:0000313" key="2">
    <source>
        <dbReference type="Proteomes" id="UP000033865"/>
    </source>
</evidence>
<evidence type="ECO:0008006" key="3">
    <source>
        <dbReference type="Google" id="ProtNLM"/>
    </source>
</evidence>
<proteinExistence type="predicted"/>
<comment type="caution">
    <text evidence="1">The sequence shown here is derived from an EMBL/GenBank/DDBJ whole genome shotgun (WGS) entry which is preliminary data.</text>
</comment>